<dbReference type="GO" id="GO:0009055">
    <property type="term" value="F:electron transfer activity"/>
    <property type="evidence" value="ECO:0007669"/>
    <property type="project" value="InterPro"/>
</dbReference>
<dbReference type="Proteomes" id="UP001056429">
    <property type="component" value="Unassembled WGS sequence"/>
</dbReference>
<protein>
    <submittedName>
        <fullName evidence="2">NAD(P)H-dependent oxidoreductase</fullName>
    </submittedName>
</protein>
<dbReference type="InterPro" id="IPR008254">
    <property type="entry name" value="Flavodoxin/NO_synth"/>
</dbReference>
<accession>A0A9J6P334</accession>
<gene>
    <name evidence="2" type="ORF">KDK92_14505</name>
</gene>
<dbReference type="PANTHER" id="PTHR39201:SF1">
    <property type="entry name" value="FLAVODOXIN-LIKE DOMAIN-CONTAINING PROTEIN"/>
    <property type="match status" value="1"/>
</dbReference>
<keyword evidence="3" id="KW-1185">Reference proteome</keyword>
<dbReference type="PANTHER" id="PTHR39201">
    <property type="entry name" value="EXPORTED PROTEIN-RELATED"/>
    <property type="match status" value="1"/>
</dbReference>
<dbReference type="PROSITE" id="PS00201">
    <property type="entry name" value="FLAVODOXIN"/>
    <property type="match status" value="1"/>
</dbReference>
<proteinExistence type="predicted"/>
<evidence type="ECO:0000313" key="2">
    <source>
        <dbReference type="EMBL" id="MCM1990939.1"/>
    </source>
</evidence>
<evidence type="ECO:0000259" key="1">
    <source>
        <dbReference type="PROSITE" id="PS50902"/>
    </source>
</evidence>
<organism evidence="2 3">
    <name type="scientific">Oceanirhabdus seepicola</name>
    <dbReference type="NCBI Taxonomy" id="2828781"/>
    <lineage>
        <taxon>Bacteria</taxon>
        <taxon>Bacillati</taxon>
        <taxon>Bacillota</taxon>
        <taxon>Clostridia</taxon>
        <taxon>Eubacteriales</taxon>
        <taxon>Clostridiaceae</taxon>
        <taxon>Oceanirhabdus</taxon>
    </lineage>
</organism>
<dbReference type="SUPFAM" id="SSF52218">
    <property type="entry name" value="Flavoproteins"/>
    <property type="match status" value="1"/>
</dbReference>
<dbReference type="GO" id="GO:0016651">
    <property type="term" value="F:oxidoreductase activity, acting on NAD(P)H"/>
    <property type="evidence" value="ECO:0007669"/>
    <property type="project" value="UniProtKB-ARBA"/>
</dbReference>
<dbReference type="PROSITE" id="PS50902">
    <property type="entry name" value="FLAVODOXIN_LIKE"/>
    <property type="match status" value="1"/>
</dbReference>
<dbReference type="RefSeq" id="WP_250860049.1">
    <property type="nucleotide sequence ID" value="NZ_JAGSOJ010000003.1"/>
</dbReference>
<dbReference type="Pfam" id="PF12682">
    <property type="entry name" value="Flavodoxin_4"/>
    <property type="match status" value="1"/>
</dbReference>
<dbReference type="InterPro" id="IPR029039">
    <property type="entry name" value="Flavoprotein-like_sf"/>
</dbReference>
<dbReference type="EMBL" id="JAGSOJ010000003">
    <property type="protein sequence ID" value="MCM1990939.1"/>
    <property type="molecule type" value="Genomic_DNA"/>
</dbReference>
<dbReference type="Gene3D" id="3.40.50.360">
    <property type="match status" value="1"/>
</dbReference>
<sequence>MKKSVVVYYSFEGSTKRLAEKLSEELNCDSLEIKVVKEITTKGFSKYIWGGRQAMMKKKPELKSYDLDLEQYDNIIIGTPVWAGTVTPPIRSFFERENIENKKIAFFCTHQGGMGKVTEKFKALVKDNNSIINSIDIVKPLKNIDSTNNEIIQWGKELKKML</sequence>
<evidence type="ECO:0000313" key="3">
    <source>
        <dbReference type="Proteomes" id="UP001056429"/>
    </source>
</evidence>
<feature type="domain" description="Flavodoxin-like" evidence="1">
    <location>
        <begin position="4"/>
        <end position="159"/>
    </location>
</feature>
<reference evidence="2" key="1">
    <citation type="journal article" date="2021" name="mSystems">
        <title>Bacteria and Archaea Synergistically Convert Glycine Betaine to Biogenic Methane in the Formosa Cold Seep of the South China Sea.</title>
        <authorList>
            <person name="Li L."/>
            <person name="Zhang W."/>
            <person name="Zhang S."/>
            <person name="Song L."/>
            <person name="Sun Q."/>
            <person name="Zhang H."/>
            <person name="Xiang H."/>
            <person name="Dong X."/>
        </authorList>
    </citation>
    <scope>NUCLEOTIDE SEQUENCE</scope>
    <source>
        <strain evidence="2">ZWT</strain>
    </source>
</reference>
<reference evidence="2" key="2">
    <citation type="submission" date="2021-04" db="EMBL/GenBank/DDBJ databases">
        <authorList>
            <person name="Dong X."/>
        </authorList>
    </citation>
    <scope>NUCLEOTIDE SEQUENCE</scope>
    <source>
        <strain evidence="2">ZWT</strain>
    </source>
</reference>
<name>A0A9J6P334_9CLOT</name>
<comment type="caution">
    <text evidence="2">The sequence shown here is derived from an EMBL/GenBank/DDBJ whole genome shotgun (WGS) entry which is preliminary data.</text>
</comment>
<dbReference type="InterPro" id="IPR001226">
    <property type="entry name" value="Flavodoxin_CS"/>
</dbReference>
<dbReference type="AlphaFoldDB" id="A0A9J6P334"/>
<dbReference type="GO" id="GO:0010181">
    <property type="term" value="F:FMN binding"/>
    <property type="evidence" value="ECO:0007669"/>
    <property type="project" value="InterPro"/>
</dbReference>